<feature type="region of interest" description="Disordered" evidence="1">
    <location>
        <begin position="148"/>
        <end position="179"/>
    </location>
</feature>
<evidence type="ECO:0000313" key="3">
    <source>
        <dbReference type="Proteomes" id="UP000271889"/>
    </source>
</evidence>
<name>A0A3P7MMM1_CYLGO</name>
<organism evidence="2 3">
    <name type="scientific">Cylicostephanus goldi</name>
    <name type="common">Nematode worm</name>
    <dbReference type="NCBI Taxonomy" id="71465"/>
    <lineage>
        <taxon>Eukaryota</taxon>
        <taxon>Metazoa</taxon>
        <taxon>Ecdysozoa</taxon>
        <taxon>Nematoda</taxon>
        <taxon>Chromadorea</taxon>
        <taxon>Rhabditida</taxon>
        <taxon>Rhabditina</taxon>
        <taxon>Rhabditomorpha</taxon>
        <taxon>Strongyloidea</taxon>
        <taxon>Strongylidae</taxon>
        <taxon>Cylicostephanus</taxon>
    </lineage>
</organism>
<evidence type="ECO:0000256" key="1">
    <source>
        <dbReference type="SAM" id="MobiDB-lite"/>
    </source>
</evidence>
<accession>A0A3P7MMM1</accession>
<feature type="compositionally biased region" description="Polar residues" evidence="1">
    <location>
        <begin position="148"/>
        <end position="161"/>
    </location>
</feature>
<gene>
    <name evidence="2" type="ORF">CGOC_LOCUS11664</name>
</gene>
<dbReference type="EMBL" id="UYRV01117915">
    <property type="protein sequence ID" value="VDN30894.1"/>
    <property type="molecule type" value="Genomic_DNA"/>
</dbReference>
<reference evidence="2 3" key="1">
    <citation type="submission" date="2018-11" db="EMBL/GenBank/DDBJ databases">
        <authorList>
            <consortium name="Pathogen Informatics"/>
        </authorList>
    </citation>
    <scope>NUCLEOTIDE SEQUENCE [LARGE SCALE GENOMIC DNA]</scope>
</reference>
<dbReference type="OrthoDB" id="5877629at2759"/>
<dbReference type="Proteomes" id="UP000271889">
    <property type="component" value="Unassembled WGS sequence"/>
</dbReference>
<protein>
    <submittedName>
        <fullName evidence="2">Uncharacterized protein</fullName>
    </submittedName>
</protein>
<feature type="region of interest" description="Disordered" evidence="1">
    <location>
        <begin position="1"/>
        <end position="77"/>
    </location>
</feature>
<sequence>MIQDINRYSNVPNHLSGSEVKPAESPPGAPTAVPYTSMRTNGPALIGTTQRKSRETTIDDPYYPPIDPYKGSANPARHSWHEIRPNQIVDVQMIHTQPKKETLIDFPSPPEQISLYQKNVTNVSSYSSQPVPSPRSRSVDRIDTVTQYTTHSTPQFSTFDPSRQGAAERYGAAGSVEAR</sequence>
<proteinExistence type="predicted"/>
<evidence type="ECO:0000313" key="2">
    <source>
        <dbReference type="EMBL" id="VDN30894.1"/>
    </source>
</evidence>
<keyword evidence="3" id="KW-1185">Reference proteome</keyword>
<feature type="non-terminal residue" evidence="2">
    <location>
        <position position="179"/>
    </location>
</feature>
<feature type="compositionally biased region" description="Polar residues" evidence="1">
    <location>
        <begin position="1"/>
        <end position="16"/>
    </location>
</feature>
<dbReference type="AlphaFoldDB" id="A0A3P7MMM1"/>